<accession>A0ABY4KTQ7</accession>
<gene>
    <name evidence="1" type="ORF">M0M42_06670</name>
</gene>
<evidence type="ECO:0008006" key="3">
    <source>
        <dbReference type="Google" id="ProtNLM"/>
    </source>
</evidence>
<dbReference type="EMBL" id="CP096208">
    <property type="protein sequence ID" value="UPQ84079.1"/>
    <property type="molecule type" value="Genomic_DNA"/>
</dbReference>
<dbReference type="SUPFAM" id="SSF46626">
    <property type="entry name" value="Cytochrome c"/>
    <property type="match status" value="1"/>
</dbReference>
<name>A0ABY4KTQ7_9PSED</name>
<dbReference type="InterPro" id="IPR036909">
    <property type="entry name" value="Cyt_c-like_dom_sf"/>
</dbReference>
<dbReference type="Proteomes" id="UP000831189">
    <property type="component" value="Chromosome"/>
</dbReference>
<organism evidence="1 2">
    <name type="scientific">Pseudomonas knackmussii</name>
    <dbReference type="NCBI Taxonomy" id="65741"/>
    <lineage>
        <taxon>Bacteria</taxon>
        <taxon>Pseudomonadati</taxon>
        <taxon>Pseudomonadota</taxon>
        <taxon>Gammaproteobacteria</taxon>
        <taxon>Pseudomonadales</taxon>
        <taxon>Pseudomonadaceae</taxon>
        <taxon>Pseudomonas</taxon>
    </lineage>
</organism>
<evidence type="ECO:0000313" key="1">
    <source>
        <dbReference type="EMBL" id="UPQ84079.1"/>
    </source>
</evidence>
<proteinExistence type="predicted"/>
<keyword evidence="2" id="KW-1185">Reference proteome</keyword>
<reference evidence="1 2" key="1">
    <citation type="submission" date="2022-04" db="EMBL/GenBank/DDBJ databases">
        <title>Pseudomonas knackmussii B09-2.</title>
        <authorList>
            <person name="Deng Y."/>
        </authorList>
    </citation>
    <scope>NUCLEOTIDE SEQUENCE [LARGE SCALE GENOMIC DNA]</scope>
    <source>
        <strain evidence="1 2">B09-2</strain>
    </source>
</reference>
<protein>
    <recommendedName>
        <fullName evidence="3">Cytochrome c domain-containing protein</fullName>
    </recommendedName>
</protein>
<evidence type="ECO:0000313" key="2">
    <source>
        <dbReference type="Proteomes" id="UP000831189"/>
    </source>
</evidence>
<sequence length="123" mass="12835">MFRTLATLLLAALVLILIGAGVVYSGVVNVAADTPHSAPVRALLETARQRSIAVRADDILVPDLSDAELIQSGAGNYDAMCAMCHLAPGVQSATWWFITWRWSSGAVYGTETTSIGACPASAG</sequence>